<dbReference type="SMART" id="SM00382">
    <property type="entry name" value="AAA"/>
    <property type="match status" value="1"/>
</dbReference>
<feature type="transmembrane region" description="Helical" evidence="7">
    <location>
        <begin position="207"/>
        <end position="225"/>
    </location>
</feature>
<dbReference type="PROSITE" id="PS50929">
    <property type="entry name" value="ABC_TM1F"/>
    <property type="match status" value="1"/>
</dbReference>
<feature type="domain" description="ABC transmembrane type-1" evidence="9">
    <location>
        <begin position="39"/>
        <end position="349"/>
    </location>
</feature>
<protein>
    <submittedName>
        <fullName evidence="10">ATP-binding cassette subfamily B protein</fullName>
    </submittedName>
</protein>
<keyword evidence="6 7" id="KW-0472">Membrane</keyword>
<evidence type="ECO:0000256" key="3">
    <source>
        <dbReference type="ARBA" id="ARBA00022741"/>
    </source>
</evidence>
<comment type="caution">
    <text evidence="10">The sequence shown here is derived from an EMBL/GenBank/DDBJ whole genome shotgun (WGS) entry which is preliminary data.</text>
</comment>
<evidence type="ECO:0000259" key="9">
    <source>
        <dbReference type="PROSITE" id="PS50929"/>
    </source>
</evidence>
<evidence type="ECO:0000256" key="7">
    <source>
        <dbReference type="SAM" id="Phobius"/>
    </source>
</evidence>
<keyword evidence="4 10" id="KW-0067">ATP-binding</keyword>
<dbReference type="InterPro" id="IPR011527">
    <property type="entry name" value="ABC1_TM_dom"/>
</dbReference>
<accession>A0A318H6W5</accession>
<dbReference type="GO" id="GO:0005524">
    <property type="term" value="F:ATP binding"/>
    <property type="evidence" value="ECO:0007669"/>
    <property type="project" value="UniProtKB-KW"/>
</dbReference>
<evidence type="ECO:0000256" key="1">
    <source>
        <dbReference type="ARBA" id="ARBA00004651"/>
    </source>
</evidence>
<dbReference type="InterPro" id="IPR027417">
    <property type="entry name" value="P-loop_NTPase"/>
</dbReference>
<dbReference type="Proteomes" id="UP000247781">
    <property type="component" value="Unassembled WGS sequence"/>
</dbReference>
<keyword evidence="2 7" id="KW-0812">Transmembrane</keyword>
<dbReference type="Pfam" id="PF00664">
    <property type="entry name" value="ABC_membrane"/>
    <property type="match status" value="1"/>
</dbReference>
<feature type="transmembrane region" description="Helical" evidence="7">
    <location>
        <begin position="100"/>
        <end position="123"/>
    </location>
</feature>
<gene>
    <name evidence="10" type="ORF">C8E89_13617</name>
</gene>
<dbReference type="PANTHER" id="PTHR43394:SF1">
    <property type="entry name" value="ATP-BINDING CASSETTE SUB-FAMILY B MEMBER 10, MITOCHONDRIAL"/>
    <property type="match status" value="1"/>
</dbReference>
<feature type="transmembrane region" description="Helical" evidence="7">
    <location>
        <begin position="33"/>
        <end position="54"/>
    </location>
</feature>
<feature type="transmembrane region" description="Helical" evidence="7">
    <location>
        <begin position="296"/>
        <end position="314"/>
    </location>
</feature>
<dbReference type="PANTHER" id="PTHR43394">
    <property type="entry name" value="ATP-DEPENDENT PERMEASE MDL1, MITOCHONDRIAL"/>
    <property type="match status" value="1"/>
</dbReference>
<dbReference type="InterPro" id="IPR039421">
    <property type="entry name" value="Type_1_exporter"/>
</dbReference>
<dbReference type="SUPFAM" id="SSF52540">
    <property type="entry name" value="P-loop containing nucleoside triphosphate hydrolases"/>
    <property type="match status" value="1"/>
</dbReference>
<keyword evidence="11" id="KW-1185">Reference proteome</keyword>
<dbReference type="GO" id="GO:0005886">
    <property type="term" value="C:plasma membrane"/>
    <property type="evidence" value="ECO:0007669"/>
    <property type="project" value="UniProtKB-SubCell"/>
</dbReference>
<dbReference type="Pfam" id="PF00005">
    <property type="entry name" value="ABC_tran"/>
    <property type="match status" value="1"/>
</dbReference>
<keyword evidence="3" id="KW-0547">Nucleotide-binding</keyword>
<dbReference type="InterPro" id="IPR003593">
    <property type="entry name" value="AAA+_ATPase"/>
</dbReference>
<evidence type="ECO:0000256" key="6">
    <source>
        <dbReference type="ARBA" id="ARBA00023136"/>
    </source>
</evidence>
<evidence type="ECO:0000256" key="4">
    <source>
        <dbReference type="ARBA" id="ARBA00022840"/>
    </source>
</evidence>
<dbReference type="Gene3D" id="3.40.50.300">
    <property type="entry name" value="P-loop containing nucleotide triphosphate hydrolases"/>
    <property type="match status" value="1"/>
</dbReference>
<sequence>MIDARSFGWKGWAQLAEKTSRGLVWRSLGMLRAVRGIVVVLFVLGLIASALPYISAAAFGPMMQVIADAGASGNLSRVWEFQGPILATNDDLLGSMAGPVVPFTVLLAAWAISLLLTQLMYFVNAWVSAKVDRLLVTDIRQRVHDHIQTLSLDFFTASRSGALMQRVLVESAGVQRLLTDCLMPPLIDAIVLIAAICYLLAISWQMTIAALVLTPLALLSLRFAGRHVQAATQRLLNADRAMAAELEETVSGISEIQLFNAQSMRSRRFHEVSDRAAKSDASIVVWMQCTVNGSQVFVALSTVVVLLVGIGYSARFGLTFAGLMVFTGMVPTMFGAAQRVLGAYTTYNAVVPNVVSTYELLDTRPAVQDRSDAVALGDVHGHVVFEDVVFGYTPEQNVLDGLSFAIREGETLALVGGIGSGKSTVLNLVLRFLDPKRGRILLDGHDIAGVTMASLRDQVSKLAQFPFFVKDTIRENIRLAKQDASDADIEAACEDAHVHSVITDPSKMHDGYDTVVDVQVPSGGQKRLIALARGLLRKPEVLLLDEPTENLDADQRARLTGVIRDYARDRTCIVISHDMDFIAAVADRILVLENGRITQIGDHRTLMAEGGLYKRLYEAQNVDPDLVYPTRLVAR</sequence>
<evidence type="ECO:0000256" key="5">
    <source>
        <dbReference type="ARBA" id="ARBA00022989"/>
    </source>
</evidence>
<dbReference type="EMBL" id="QJJU01000036">
    <property type="protein sequence ID" value="PXX00270.1"/>
    <property type="molecule type" value="Genomic_DNA"/>
</dbReference>
<feature type="transmembrane region" description="Helical" evidence="7">
    <location>
        <begin position="181"/>
        <end position="201"/>
    </location>
</feature>
<comment type="subcellular location">
    <subcellularLocation>
        <location evidence="1">Cell membrane</location>
        <topology evidence="1">Multi-pass membrane protein</topology>
    </subcellularLocation>
</comment>
<dbReference type="GO" id="GO:0015421">
    <property type="term" value="F:ABC-type oligopeptide transporter activity"/>
    <property type="evidence" value="ECO:0007669"/>
    <property type="project" value="TreeGrafter"/>
</dbReference>
<dbReference type="AlphaFoldDB" id="A0A318H6W5"/>
<dbReference type="Gene3D" id="1.20.1560.10">
    <property type="entry name" value="ABC transporter type 1, transmembrane domain"/>
    <property type="match status" value="1"/>
</dbReference>
<name>A0A318H6W5_9MYCO</name>
<evidence type="ECO:0000313" key="10">
    <source>
        <dbReference type="EMBL" id="PXX00270.1"/>
    </source>
</evidence>
<proteinExistence type="predicted"/>
<dbReference type="SUPFAM" id="SSF90123">
    <property type="entry name" value="ABC transporter transmembrane region"/>
    <property type="match status" value="1"/>
</dbReference>
<dbReference type="CDD" id="cd07346">
    <property type="entry name" value="ABC_6TM_exporters"/>
    <property type="match status" value="1"/>
</dbReference>
<dbReference type="InterPro" id="IPR003439">
    <property type="entry name" value="ABC_transporter-like_ATP-bd"/>
</dbReference>
<dbReference type="PROSITE" id="PS50893">
    <property type="entry name" value="ABC_TRANSPORTER_2"/>
    <property type="match status" value="1"/>
</dbReference>
<organism evidence="10 11">
    <name type="scientific">Mycolicibacterium moriokaense</name>
    <dbReference type="NCBI Taxonomy" id="39691"/>
    <lineage>
        <taxon>Bacteria</taxon>
        <taxon>Bacillati</taxon>
        <taxon>Actinomycetota</taxon>
        <taxon>Actinomycetes</taxon>
        <taxon>Mycobacteriales</taxon>
        <taxon>Mycobacteriaceae</taxon>
        <taxon>Mycolicibacterium</taxon>
    </lineage>
</organism>
<feature type="domain" description="ABC transporter" evidence="8">
    <location>
        <begin position="383"/>
        <end position="619"/>
    </location>
</feature>
<reference evidence="10 11" key="2">
    <citation type="submission" date="2018-06" db="EMBL/GenBank/DDBJ databases">
        <title>Sequencing of bacterial isolates from soil warming experiment in Harvard Forest, Massachusetts, USA.</title>
        <authorList>
            <person name="Deangelis K.PhD."/>
        </authorList>
    </citation>
    <scope>NUCLEOTIDE SEQUENCE [LARGE SCALE GENOMIC DNA]</scope>
    <source>
        <strain evidence="10 11">GAS496</strain>
    </source>
</reference>
<evidence type="ECO:0000259" key="8">
    <source>
        <dbReference type="PROSITE" id="PS50893"/>
    </source>
</evidence>
<dbReference type="GO" id="GO:0016887">
    <property type="term" value="F:ATP hydrolysis activity"/>
    <property type="evidence" value="ECO:0007669"/>
    <property type="project" value="InterPro"/>
</dbReference>
<evidence type="ECO:0000313" key="11">
    <source>
        <dbReference type="Proteomes" id="UP000247781"/>
    </source>
</evidence>
<keyword evidence="5 7" id="KW-1133">Transmembrane helix</keyword>
<reference evidence="11" key="1">
    <citation type="submission" date="2018-05" db="EMBL/GenBank/DDBJ databases">
        <authorList>
            <person name="Deangelis K."/>
            <person name="Huntemann M."/>
            <person name="Clum A."/>
            <person name="Pillay M."/>
            <person name="Palaniappan K."/>
            <person name="Varghese N."/>
            <person name="Mikhailova N."/>
            <person name="Stamatis D."/>
            <person name="Reddy T."/>
            <person name="Daum C."/>
            <person name="Shapiro N."/>
            <person name="Ivanova N."/>
            <person name="Kyrpides N."/>
            <person name="Woyke T."/>
        </authorList>
    </citation>
    <scope>NUCLEOTIDE SEQUENCE [LARGE SCALE GENOMIC DNA]</scope>
    <source>
        <strain evidence="11">GAS496</strain>
    </source>
</reference>
<dbReference type="InterPro" id="IPR036640">
    <property type="entry name" value="ABC1_TM_sf"/>
</dbReference>
<evidence type="ECO:0000256" key="2">
    <source>
        <dbReference type="ARBA" id="ARBA00022692"/>
    </source>
</evidence>